<sequence length="298" mass="31786">MAGQDALAELAERFEAQRGRLRAVAYRMLGSPGEADDAVQETWLRLGRAGADGVENLGAWLTTVVSRVCLDMLRARAARREDLVGQPQPSDQAREADDGSDPEHEALLVDSVGRALLVVLETLGPAERVAFVLHDLFAVPFDRIAPIVERSPVTTKKLASRARHKVRGTPAVPAAELTRQRRVVEAFLTASREGDLSGLLAVLAPDVVRRADPAVLPPGAASLVRGARAVAGETVALARNARFAAPALIDGTMGIVVAPHGRLLLALTVRVEDERVAAYEVIADPARLRRLTLAAPDA</sequence>
<dbReference type="RefSeq" id="WP_261955167.1">
    <property type="nucleotide sequence ID" value="NZ_AP026073.1"/>
</dbReference>
<reference evidence="9" key="1">
    <citation type="submission" date="2022-06" db="EMBL/GenBank/DDBJ databases">
        <title>Complete genome sequence of Streptomyces nigrescens HEK616.</title>
        <authorList>
            <person name="Asamizu S."/>
            <person name="Onaka H."/>
        </authorList>
    </citation>
    <scope>NUCLEOTIDE SEQUENCE</scope>
    <source>
        <strain evidence="9">HEK616</strain>
    </source>
</reference>
<dbReference type="Proteomes" id="UP001059597">
    <property type="component" value="Chromosome"/>
</dbReference>
<dbReference type="EMBL" id="AP026073">
    <property type="protein sequence ID" value="BDM71595.1"/>
    <property type="molecule type" value="Genomic_DNA"/>
</dbReference>
<dbReference type="PANTHER" id="PTHR30173:SF43">
    <property type="entry name" value="ECF RNA POLYMERASE SIGMA FACTOR SIGI-RELATED"/>
    <property type="match status" value="1"/>
</dbReference>
<dbReference type="InterPro" id="IPR052704">
    <property type="entry name" value="ECF_Sigma-70_Domain"/>
</dbReference>
<name>A0ABN6R254_STRNI</name>
<keyword evidence="5" id="KW-0804">Transcription</keyword>
<evidence type="ECO:0000256" key="4">
    <source>
        <dbReference type="ARBA" id="ARBA00023082"/>
    </source>
</evidence>
<comment type="similarity">
    <text evidence="1">Belongs to the sigma-70 factor family. ECF subfamily.</text>
</comment>
<proteinExistence type="inferred from homology"/>
<dbReference type="Gene3D" id="1.10.1740.10">
    <property type="match status" value="1"/>
</dbReference>
<dbReference type="SUPFAM" id="SSF88659">
    <property type="entry name" value="Sigma3 and sigma4 domains of RNA polymerase sigma factors"/>
    <property type="match status" value="1"/>
</dbReference>
<evidence type="ECO:0000313" key="9">
    <source>
        <dbReference type="EMBL" id="BDM71595.1"/>
    </source>
</evidence>
<dbReference type="InterPro" id="IPR013325">
    <property type="entry name" value="RNA_pol_sigma_r2"/>
</dbReference>
<dbReference type="InterPro" id="IPR013249">
    <property type="entry name" value="RNA_pol_sigma70_r4_t2"/>
</dbReference>
<evidence type="ECO:0000256" key="1">
    <source>
        <dbReference type="ARBA" id="ARBA00010641"/>
    </source>
</evidence>
<dbReference type="PANTHER" id="PTHR30173">
    <property type="entry name" value="SIGMA 19 FACTOR"/>
    <property type="match status" value="1"/>
</dbReference>
<dbReference type="Gene3D" id="1.10.10.10">
    <property type="entry name" value="Winged helix-like DNA-binding domain superfamily/Winged helix DNA-binding domain"/>
    <property type="match status" value="1"/>
</dbReference>
<dbReference type="InterPro" id="IPR014284">
    <property type="entry name" value="RNA_pol_sigma-70_dom"/>
</dbReference>
<dbReference type="Pfam" id="PF08281">
    <property type="entry name" value="Sigma70_r4_2"/>
    <property type="match status" value="1"/>
</dbReference>
<evidence type="ECO:0000256" key="2">
    <source>
        <dbReference type="ARBA" id="ARBA00011344"/>
    </source>
</evidence>
<dbReference type="InterPro" id="IPR032710">
    <property type="entry name" value="NTF2-like_dom_sf"/>
</dbReference>
<dbReference type="NCBIfam" id="TIGR02937">
    <property type="entry name" value="sigma70-ECF"/>
    <property type="match status" value="1"/>
</dbReference>
<evidence type="ECO:0000256" key="3">
    <source>
        <dbReference type="ARBA" id="ARBA00023015"/>
    </source>
</evidence>
<dbReference type="Gene3D" id="3.10.450.50">
    <property type="match status" value="1"/>
</dbReference>
<dbReference type="InterPro" id="IPR036388">
    <property type="entry name" value="WH-like_DNA-bd_sf"/>
</dbReference>
<comment type="subunit">
    <text evidence="2">Interacts transiently with the RNA polymerase catalytic core formed by RpoA, RpoB, RpoC and RpoZ (2 alpha, 1 beta, 1 beta' and 1 omega subunit) to form the RNA polymerase holoenzyme that can initiate transcription.</text>
</comment>
<dbReference type="InterPro" id="IPR007627">
    <property type="entry name" value="RNA_pol_sigma70_r2"/>
</dbReference>
<keyword evidence="9" id="KW-0240">DNA-directed RNA polymerase</keyword>
<accession>A0ABN6R254</accession>
<evidence type="ECO:0000256" key="5">
    <source>
        <dbReference type="ARBA" id="ARBA00023163"/>
    </source>
</evidence>
<keyword evidence="10" id="KW-1185">Reference proteome</keyword>
<organism evidence="9 10">
    <name type="scientific">Streptomyces nigrescens</name>
    <dbReference type="NCBI Taxonomy" id="1920"/>
    <lineage>
        <taxon>Bacteria</taxon>
        <taxon>Bacillati</taxon>
        <taxon>Actinomycetota</taxon>
        <taxon>Actinomycetes</taxon>
        <taxon>Kitasatosporales</taxon>
        <taxon>Streptomycetaceae</taxon>
        <taxon>Streptomyces</taxon>
    </lineage>
</organism>
<protein>
    <submittedName>
        <fullName evidence="9">DNA-directed RNA polymerase sigma-70 factor</fullName>
    </submittedName>
</protein>
<evidence type="ECO:0000256" key="6">
    <source>
        <dbReference type="SAM" id="MobiDB-lite"/>
    </source>
</evidence>
<dbReference type="GO" id="GO:0000428">
    <property type="term" value="C:DNA-directed RNA polymerase complex"/>
    <property type="evidence" value="ECO:0007669"/>
    <property type="project" value="UniProtKB-KW"/>
</dbReference>
<keyword evidence="4" id="KW-0731">Sigma factor</keyword>
<dbReference type="InterPro" id="IPR013324">
    <property type="entry name" value="RNA_pol_sigma_r3/r4-like"/>
</dbReference>
<evidence type="ECO:0000313" key="10">
    <source>
        <dbReference type="Proteomes" id="UP001059597"/>
    </source>
</evidence>
<feature type="compositionally biased region" description="Basic and acidic residues" evidence="6">
    <location>
        <begin position="92"/>
        <end position="103"/>
    </location>
</feature>
<dbReference type="SUPFAM" id="SSF54427">
    <property type="entry name" value="NTF2-like"/>
    <property type="match status" value="1"/>
</dbReference>
<evidence type="ECO:0000259" key="7">
    <source>
        <dbReference type="Pfam" id="PF04542"/>
    </source>
</evidence>
<keyword evidence="3" id="KW-0805">Transcription regulation</keyword>
<evidence type="ECO:0000259" key="8">
    <source>
        <dbReference type="Pfam" id="PF08281"/>
    </source>
</evidence>
<feature type="domain" description="RNA polymerase sigma-70 region 2" evidence="7">
    <location>
        <begin position="15"/>
        <end position="77"/>
    </location>
</feature>
<feature type="region of interest" description="Disordered" evidence="6">
    <location>
        <begin position="81"/>
        <end position="103"/>
    </location>
</feature>
<dbReference type="Pfam" id="PF04542">
    <property type="entry name" value="Sigma70_r2"/>
    <property type="match status" value="1"/>
</dbReference>
<feature type="domain" description="RNA polymerase sigma factor 70 region 4 type 2" evidence="8">
    <location>
        <begin position="115"/>
        <end position="165"/>
    </location>
</feature>
<dbReference type="SUPFAM" id="SSF88946">
    <property type="entry name" value="Sigma2 domain of RNA polymerase sigma factors"/>
    <property type="match status" value="1"/>
</dbReference>
<gene>
    <name evidence="9" type="primary">rpoE_4</name>
    <name evidence="9" type="ORF">HEK616_50820</name>
</gene>